<feature type="compositionally biased region" description="Polar residues" evidence="1">
    <location>
        <begin position="392"/>
        <end position="409"/>
    </location>
</feature>
<dbReference type="InterPro" id="IPR019516">
    <property type="entry name" value="Glomulin/ALF4"/>
</dbReference>
<dbReference type="GO" id="GO:0005737">
    <property type="term" value="C:cytoplasm"/>
    <property type="evidence" value="ECO:0007669"/>
    <property type="project" value="TreeGrafter"/>
</dbReference>
<protein>
    <submittedName>
        <fullName evidence="2">Uncharacterized protein</fullName>
    </submittedName>
</protein>
<evidence type="ECO:0000256" key="1">
    <source>
        <dbReference type="SAM" id="MobiDB-lite"/>
    </source>
</evidence>
<name>A0A8S1IUW6_9CHLO</name>
<accession>A0A8S1IUW6</accession>
<dbReference type="OrthoDB" id="619536at2759"/>
<dbReference type="Pfam" id="PF08568">
    <property type="entry name" value="Kinetochor_Ybp2"/>
    <property type="match status" value="1"/>
</dbReference>
<evidence type="ECO:0000313" key="2">
    <source>
        <dbReference type="EMBL" id="CAD7698860.1"/>
    </source>
</evidence>
<reference evidence="2" key="1">
    <citation type="submission" date="2020-12" db="EMBL/GenBank/DDBJ databases">
        <authorList>
            <person name="Iha C."/>
        </authorList>
    </citation>
    <scope>NUCLEOTIDE SEQUENCE</scope>
</reference>
<sequence>MGWAERLGQAAKEAVDEAGDLSGLEDTCQRFCAQLQAGAASDDHEVCSTMMAALLEVVQSPGAGTDAVLELLALDLCPVLGVVSRLPAPCASLAGQIMSTLAGRAPPREVFAGVLEVLDVWASAEDAQTGLDHLMVSILEGLPTLLGRLKRKQTVFLSTCLNPVLNVVRRITEDVLQGCCPQDSDLDVVTPDGGSQEDDESRAAAVVLRISKRFLAFAQHVRIAVLKEAGILADNGSGRETDVRNIMAPFFLLLWERLAVAWNSSDISTCLLEGSDSAQLHLQLVADLCHDLKICTDGLPDWESLAESWAAASDRDPDAEVASRMETGFAFLVLAAHQDRKIFDSLLLEHKKPIETAFRCSTVLLSSDNSLQTFACTSAGLQLVRLSTKGDSGTRTSAAQLPHSDAQSSRSEEGGRLKAVASDQDSTTSAEKSTEPTSLAVSPKVLLPLMDRLVHHMECSPVLEFRIQALACIECGLESVSEEVRWEALGRLVTTPCPEIAALMIQIVTRNVVRAWDKNDTGSVLMTPAVWDLLKRLLLQAEHQADWLDIAVRAEALSASLNLYRFLLLREMKQGSSRTGVSSKDAIRLVCHRCLDPIRTCAAQALQWEEVAPCSQPVDIMAVQRLLVVLDCVADIVKTSIL</sequence>
<dbReference type="AlphaFoldDB" id="A0A8S1IUW6"/>
<comment type="caution">
    <text evidence="2">The sequence shown here is derived from an EMBL/GenBank/DDBJ whole genome shotgun (WGS) entry which is preliminary data.</text>
</comment>
<organism evidence="2 3">
    <name type="scientific">Ostreobium quekettii</name>
    <dbReference type="NCBI Taxonomy" id="121088"/>
    <lineage>
        <taxon>Eukaryota</taxon>
        <taxon>Viridiplantae</taxon>
        <taxon>Chlorophyta</taxon>
        <taxon>core chlorophytes</taxon>
        <taxon>Ulvophyceae</taxon>
        <taxon>TCBD clade</taxon>
        <taxon>Bryopsidales</taxon>
        <taxon>Ostreobineae</taxon>
        <taxon>Ostreobiaceae</taxon>
        <taxon>Ostreobium</taxon>
    </lineage>
</organism>
<proteinExistence type="predicted"/>
<evidence type="ECO:0000313" key="3">
    <source>
        <dbReference type="Proteomes" id="UP000708148"/>
    </source>
</evidence>
<feature type="compositionally biased region" description="Polar residues" evidence="1">
    <location>
        <begin position="423"/>
        <end position="437"/>
    </location>
</feature>
<dbReference type="GO" id="GO:0055105">
    <property type="term" value="F:ubiquitin-protein transferase inhibitor activity"/>
    <property type="evidence" value="ECO:0007669"/>
    <property type="project" value="TreeGrafter"/>
</dbReference>
<gene>
    <name evidence="2" type="ORF">OSTQU699_LOCUS4219</name>
</gene>
<feature type="region of interest" description="Disordered" evidence="1">
    <location>
        <begin position="392"/>
        <end position="437"/>
    </location>
</feature>
<dbReference type="EMBL" id="CAJHUC010000895">
    <property type="protein sequence ID" value="CAD7698860.1"/>
    <property type="molecule type" value="Genomic_DNA"/>
</dbReference>
<dbReference type="InterPro" id="IPR013877">
    <property type="entry name" value="YAP-bd/ALF4/Glomulin"/>
</dbReference>
<dbReference type="PANTHER" id="PTHR15430">
    <property type="entry name" value="GLOMULIN"/>
    <property type="match status" value="1"/>
</dbReference>
<dbReference type="PANTHER" id="PTHR15430:SF1">
    <property type="entry name" value="GLOMULIN"/>
    <property type="match status" value="1"/>
</dbReference>
<keyword evidence="3" id="KW-1185">Reference proteome</keyword>
<dbReference type="Proteomes" id="UP000708148">
    <property type="component" value="Unassembled WGS sequence"/>
</dbReference>